<dbReference type="EMBL" id="CM042011">
    <property type="protein sequence ID" value="KAI3767837.1"/>
    <property type="molecule type" value="Genomic_DNA"/>
</dbReference>
<evidence type="ECO:0000313" key="2">
    <source>
        <dbReference type="Proteomes" id="UP001055811"/>
    </source>
</evidence>
<sequence length="74" mass="8258">MLISGKIDPNFISELPKAIFHQIEPGDAWGNVWRLQSNPVNTFTIPKSSSFGKDNIEEALESMKGQDWGKPVSQ</sequence>
<organism evidence="1 2">
    <name type="scientific">Cichorium intybus</name>
    <name type="common">Chicory</name>
    <dbReference type="NCBI Taxonomy" id="13427"/>
    <lineage>
        <taxon>Eukaryota</taxon>
        <taxon>Viridiplantae</taxon>
        <taxon>Streptophyta</taxon>
        <taxon>Embryophyta</taxon>
        <taxon>Tracheophyta</taxon>
        <taxon>Spermatophyta</taxon>
        <taxon>Magnoliopsida</taxon>
        <taxon>eudicotyledons</taxon>
        <taxon>Gunneridae</taxon>
        <taxon>Pentapetalae</taxon>
        <taxon>asterids</taxon>
        <taxon>campanulids</taxon>
        <taxon>Asterales</taxon>
        <taxon>Asteraceae</taxon>
        <taxon>Cichorioideae</taxon>
        <taxon>Cichorieae</taxon>
        <taxon>Cichoriinae</taxon>
        <taxon>Cichorium</taxon>
    </lineage>
</organism>
<evidence type="ECO:0000313" key="1">
    <source>
        <dbReference type="EMBL" id="KAI3767837.1"/>
    </source>
</evidence>
<name>A0ACB9F9L2_CICIN</name>
<proteinExistence type="predicted"/>
<keyword evidence="2" id="KW-1185">Reference proteome</keyword>
<reference evidence="1 2" key="2">
    <citation type="journal article" date="2022" name="Mol. Ecol. Resour.">
        <title>The genomes of chicory, endive, great burdock and yacon provide insights into Asteraceae paleo-polyploidization history and plant inulin production.</title>
        <authorList>
            <person name="Fan W."/>
            <person name="Wang S."/>
            <person name="Wang H."/>
            <person name="Wang A."/>
            <person name="Jiang F."/>
            <person name="Liu H."/>
            <person name="Zhao H."/>
            <person name="Xu D."/>
            <person name="Zhang Y."/>
        </authorList>
    </citation>
    <scope>NUCLEOTIDE SEQUENCE [LARGE SCALE GENOMIC DNA]</scope>
    <source>
        <strain evidence="2">cv. Punajuju</strain>
        <tissue evidence="1">Leaves</tissue>
    </source>
</reference>
<reference evidence="2" key="1">
    <citation type="journal article" date="2022" name="Mol. Ecol. Resour.">
        <title>The genomes of chicory, endive, great burdock and yacon provide insights into Asteraceae palaeo-polyploidization history and plant inulin production.</title>
        <authorList>
            <person name="Fan W."/>
            <person name="Wang S."/>
            <person name="Wang H."/>
            <person name="Wang A."/>
            <person name="Jiang F."/>
            <person name="Liu H."/>
            <person name="Zhao H."/>
            <person name="Xu D."/>
            <person name="Zhang Y."/>
        </authorList>
    </citation>
    <scope>NUCLEOTIDE SEQUENCE [LARGE SCALE GENOMIC DNA]</scope>
    <source>
        <strain evidence="2">cv. Punajuju</strain>
    </source>
</reference>
<protein>
    <submittedName>
        <fullName evidence="1">Uncharacterized protein</fullName>
    </submittedName>
</protein>
<dbReference type="Proteomes" id="UP001055811">
    <property type="component" value="Linkage Group LG03"/>
</dbReference>
<comment type="caution">
    <text evidence="1">The sequence shown here is derived from an EMBL/GenBank/DDBJ whole genome shotgun (WGS) entry which is preliminary data.</text>
</comment>
<gene>
    <name evidence="1" type="ORF">L2E82_18266</name>
</gene>
<accession>A0ACB9F9L2</accession>